<name>A0A0S7YG63_UNCT6</name>
<comment type="caution">
    <text evidence="3">The sequence shown here is derived from an EMBL/GenBank/DDBJ whole genome shotgun (WGS) entry which is preliminary data.</text>
</comment>
<keyword evidence="1" id="KW-1133">Transmembrane helix</keyword>
<accession>A0A0S7YG63</accession>
<dbReference type="AlphaFoldDB" id="A0A0S7YG63"/>
<dbReference type="InterPro" id="IPR007065">
    <property type="entry name" value="HPP"/>
</dbReference>
<organism evidence="3 4">
    <name type="scientific">candidate division TA06 bacterium DG_78</name>
    <dbReference type="NCBI Taxonomy" id="1703772"/>
    <lineage>
        <taxon>Bacteria</taxon>
        <taxon>Bacteria division TA06</taxon>
    </lineage>
</organism>
<dbReference type="InterPro" id="IPR058581">
    <property type="entry name" value="TM_HPP"/>
</dbReference>
<feature type="transmembrane region" description="Helical" evidence="1">
    <location>
        <begin position="70"/>
        <end position="92"/>
    </location>
</feature>
<dbReference type="PANTHER" id="PTHR33741">
    <property type="entry name" value="TRANSMEMBRANE PROTEIN DDB_G0269096-RELATED"/>
    <property type="match status" value="1"/>
</dbReference>
<dbReference type="Proteomes" id="UP000051012">
    <property type="component" value="Unassembled WGS sequence"/>
</dbReference>
<reference evidence="3 4" key="1">
    <citation type="journal article" date="2015" name="Microbiome">
        <title>Genomic resolution of linkages in carbon, nitrogen, and sulfur cycling among widespread estuary sediment bacteria.</title>
        <authorList>
            <person name="Baker B.J."/>
            <person name="Lazar C.S."/>
            <person name="Teske A.P."/>
            <person name="Dick G.J."/>
        </authorList>
    </citation>
    <scope>NUCLEOTIDE SEQUENCE [LARGE SCALE GENOMIC DNA]</scope>
    <source>
        <strain evidence="3">DG_78</strain>
    </source>
</reference>
<feature type="domain" description="HPP transmembrane region" evidence="2">
    <location>
        <begin position="15"/>
        <end position="159"/>
    </location>
</feature>
<sequence>MGILMNIIDKKLKKNLARYIFQCGLATGTILLILIFLDILTHTAIIATLGATAFIVFTMPRAYASGPRPLFGGYFIGICVGCVFSFLSTAIFKIPVIITQITAYIIFGALAVGVAIFLMAITNTEHAPAAGMALGLVINEWDLLTIAFIVAAVLFMAGLRTFLSPLMIDLRDIREHD</sequence>
<dbReference type="EMBL" id="LJNI01000033">
    <property type="protein sequence ID" value="KPJ73455.1"/>
    <property type="molecule type" value="Genomic_DNA"/>
</dbReference>
<evidence type="ECO:0000259" key="2">
    <source>
        <dbReference type="Pfam" id="PF04982"/>
    </source>
</evidence>
<feature type="transmembrane region" description="Helical" evidence="1">
    <location>
        <begin position="104"/>
        <end position="123"/>
    </location>
</feature>
<protein>
    <recommendedName>
        <fullName evidence="2">HPP transmembrane region domain-containing protein</fullName>
    </recommendedName>
</protein>
<keyword evidence="1" id="KW-0812">Transmembrane</keyword>
<evidence type="ECO:0000313" key="3">
    <source>
        <dbReference type="EMBL" id="KPJ73455.1"/>
    </source>
</evidence>
<evidence type="ECO:0000313" key="4">
    <source>
        <dbReference type="Proteomes" id="UP000051012"/>
    </source>
</evidence>
<dbReference type="PANTHER" id="PTHR33741:SF5">
    <property type="entry name" value="TRANSMEMBRANE PROTEIN DDB_G0269096-RELATED"/>
    <property type="match status" value="1"/>
</dbReference>
<dbReference type="Pfam" id="PF04982">
    <property type="entry name" value="TM_HPP"/>
    <property type="match status" value="1"/>
</dbReference>
<feature type="transmembrane region" description="Helical" evidence="1">
    <location>
        <begin position="143"/>
        <end position="163"/>
    </location>
</feature>
<gene>
    <name evidence="3" type="ORF">AMJ52_03685</name>
</gene>
<evidence type="ECO:0000256" key="1">
    <source>
        <dbReference type="SAM" id="Phobius"/>
    </source>
</evidence>
<proteinExistence type="predicted"/>
<keyword evidence="1" id="KW-0472">Membrane</keyword>
<feature type="transmembrane region" description="Helical" evidence="1">
    <location>
        <begin position="19"/>
        <end position="37"/>
    </location>
</feature>